<protein>
    <submittedName>
        <fullName evidence="5">DUF1565 domain-containing protein</fullName>
    </submittedName>
</protein>
<keyword evidence="2" id="KW-0964">Secreted</keyword>
<dbReference type="InterPro" id="IPR011050">
    <property type="entry name" value="Pectin_lyase_fold/virulence"/>
</dbReference>
<dbReference type="InterPro" id="IPR006626">
    <property type="entry name" value="PbH1"/>
</dbReference>
<evidence type="ECO:0000313" key="6">
    <source>
        <dbReference type="Proteomes" id="UP000463051"/>
    </source>
</evidence>
<proteinExistence type="predicted"/>
<gene>
    <name evidence="5" type="ORF">GJB61_09540</name>
</gene>
<dbReference type="Gene3D" id="2.160.20.10">
    <property type="entry name" value="Single-stranded right-handed beta-helix, Pectin lyase-like"/>
    <property type="match status" value="1"/>
</dbReference>
<dbReference type="AlphaFoldDB" id="A0A7X2H450"/>
<dbReference type="GO" id="GO:0016837">
    <property type="term" value="F:carbon-oxygen lyase activity, acting on polysaccharides"/>
    <property type="evidence" value="ECO:0007669"/>
    <property type="project" value="TreeGrafter"/>
</dbReference>
<comment type="subcellular location">
    <subcellularLocation>
        <location evidence="1">Secreted</location>
    </subcellularLocation>
</comment>
<reference evidence="5 6" key="1">
    <citation type="submission" date="2019-11" db="EMBL/GenBank/DDBJ databases">
        <title>Paenibacillus monticola sp. nov., a novel PGPR strain isolated from mountain sample in China.</title>
        <authorList>
            <person name="Zhao Q."/>
            <person name="Li H.-P."/>
            <person name="Zhang J.-L."/>
        </authorList>
    </citation>
    <scope>NUCLEOTIDE SEQUENCE [LARGE SCALE GENOMIC DNA]</scope>
    <source>
        <strain evidence="5 6">LC-T2</strain>
    </source>
</reference>
<dbReference type="Proteomes" id="UP000463051">
    <property type="component" value="Unassembled WGS sequence"/>
</dbReference>
<accession>A0A7X2H450</accession>
<dbReference type="InterPro" id="IPR039448">
    <property type="entry name" value="Beta_helix"/>
</dbReference>
<keyword evidence="6" id="KW-1185">Reference proteome</keyword>
<sequence length="514" mass="55704">MQTKSKLFILGTVVATVIIMMGQLRATSTSAATPTYYVDSRGNDDNAGTKKSPWRTLQHAADVVKPGSTVYVRGGVYKQKLKITRSGLARGGSITFVNFPKERAVIDGSGLSVTGQQGIIEIEDASHITIKGFEIRNFITTKKDQLPIGIYVHGSGSYIKILNNKVHDIKNTAAPTGSDLLGRDAHGIAVYGTDAPASIHHVAIEGNELYKLVLGSSESLVLNGNVDTFSVTNNLIHDNDNIGIDLIGFEGVAPHPSYDQVRNGLVSGNRVYNISSNFNPSYGKSLPNNSNAAGGIYIDGGKDSVIERNYSYKNDIGIEIASEHAGKSTSDITVRSNIVYSNRYTGIAMGGYDSERGATVNCKIINNTLYQNNSLNHGSGQILLQYDTKNNMITNNIIFAESSNVFIYNEHTKNSGNVVDYNLYYAPGDVSKATWIWKNEEYVGFSAYKTSTRNDVHSIFADPRFVNQGQNNFHLKAASVAIDAGRSYSSIIKTLDIDGQARLRGASVNIGADE</sequence>
<dbReference type="PANTHER" id="PTHR40088">
    <property type="entry name" value="PECTATE LYASE (EUROFUNG)"/>
    <property type="match status" value="1"/>
</dbReference>
<dbReference type="InterPro" id="IPR052052">
    <property type="entry name" value="Polysaccharide_Lyase_9"/>
</dbReference>
<name>A0A7X2H450_9BACL</name>
<dbReference type="RefSeq" id="WP_154118281.1">
    <property type="nucleotide sequence ID" value="NZ_WJXB01000003.1"/>
</dbReference>
<dbReference type="Pfam" id="PF13229">
    <property type="entry name" value="Beta_helix"/>
    <property type="match status" value="1"/>
</dbReference>
<keyword evidence="3" id="KW-0732">Signal</keyword>
<comment type="caution">
    <text evidence="5">The sequence shown here is derived from an EMBL/GenBank/DDBJ whole genome shotgun (WGS) entry which is preliminary data.</text>
</comment>
<evidence type="ECO:0000313" key="5">
    <source>
        <dbReference type="EMBL" id="MRN53234.1"/>
    </source>
</evidence>
<evidence type="ECO:0000259" key="4">
    <source>
        <dbReference type="Pfam" id="PF13229"/>
    </source>
</evidence>
<dbReference type="PANTHER" id="PTHR40088:SF2">
    <property type="entry name" value="SECRETED SUGAR HYDROLASE"/>
    <property type="match status" value="1"/>
</dbReference>
<evidence type="ECO:0000256" key="1">
    <source>
        <dbReference type="ARBA" id="ARBA00004613"/>
    </source>
</evidence>
<feature type="domain" description="Right handed beta helix" evidence="4">
    <location>
        <begin position="149"/>
        <end position="368"/>
    </location>
</feature>
<dbReference type="InterPro" id="IPR012334">
    <property type="entry name" value="Pectin_lyas_fold"/>
</dbReference>
<dbReference type="SMART" id="SM00710">
    <property type="entry name" value="PbH1"/>
    <property type="match status" value="7"/>
</dbReference>
<evidence type="ECO:0000256" key="3">
    <source>
        <dbReference type="ARBA" id="ARBA00022729"/>
    </source>
</evidence>
<evidence type="ECO:0000256" key="2">
    <source>
        <dbReference type="ARBA" id="ARBA00022525"/>
    </source>
</evidence>
<dbReference type="GO" id="GO:0005576">
    <property type="term" value="C:extracellular region"/>
    <property type="evidence" value="ECO:0007669"/>
    <property type="project" value="UniProtKB-SubCell"/>
</dbReference>
<dbReference type="SUPFAM" id="SSF51126">
    <property type="entry name" value="Pectin lyase-like"/>
    <property type="match status" value="1"/>
</dbReference>
<organism evidence="5 6">
    <name type="scientific">Paenibacillus monticola</name>
    <dbReference type="NCBI Taxonomy" id="2666075"/>
    <lineage>
        <taxon>Bacteria</taxon>
        <taxon>Bacillati</taxon>
        <taxon>Bacillota</taxon>
        <taxon>Bacilli</taxon>
        <taxon>Bacillales</taxon>
        <taxon>Paenibacillaceae</taxon>
        <taxon>Paenibacillus</taxon>
    </lineage>
</organism>
<dbReference type="EMBL" id="WJXB01000003">
    <property type="protein sequence ID" value="MRN53234.1"/>
    <property type="molecule type" value="Genomic_DNA"/>
</dbReference>